<name>A0ABQ6FA80_9RHOO</name>
<organism evidence="1 2">
    <name type="scientific">Zoogloea oryzae</name>
    <dbReference type="NCBI Taxonomy" id="310767"/>
    <lineage>
        <taxon>Bacteria</taxon>
        <taxon>Pseudomonadati</taxon>
        <taxon>Pseudomonadota</taxon>
        <taxon>Betaproteobacteria</taxon>
        <taxon>Rhodocyclales</taxon>
        <taxon>Zoogloeaceae</taxon>
        <taxon>Zoogloea</taxon>
    </lineage>
</organism>
<keyword evidence="2" id="KW-1185">Reference proteome</keyword>
<protein>
    <recommendedName>
        <fullName evidence="3">Deacetylase sirtuin-type domain-containing protein</fullName>
    </recommendedName>
</protein>
<sequence length="593" mass="67330">MTVLQNDPITQLGFSVYENKGVFAVLLGSGLSRSAEIPTGWEITLDLVRRVATAQGVEDQSDWAQWYREKTGQEPNYSVLLEEIASSPDERRAILHRYIEPDEQDREEGRKIPTKAHHAIAQLVRSGHVRVIVTTNFDRLMENALREQGVEPTVVSSADVLAGAEPLTHSRCYLLKLHGDYKDARILNTDQELSAYPESYDKLLDRIFDEHGLIICGWSGEWDHALRAAFLRAPNRRYPVYWAARRTLGTGASELATHRSAKTIPISGADEFFQTLQQRVETLEQSQRQNPLSVELLVNSAKRYLAKPEHRIQLDELLSQETERLMAQLDGGQFAPHGQWNQDEFRLRVRRYEALAEPLTRIAGVLGRWGDGSELTTILDIIRGVYLQAEKIGNGLMVWLGLRSYPAVLIFTAYGVGLTRSQRWQTLHELLVAPWPREDRDPKRVVSTLFLDEWKGAKNEVWKELDGLDRRKTPLSDHLLEVMTNWRSSFAGVSAEFELVFERFELLAALAYLEEDSEASLEQALANNPHGLFARMPVGRVGWHDSSANSLILELQSEATITALLGAGFARNSRRFLELSIESFKRYVGKMSW</sequence>
<dbReference type="Gene3D" id="3.40.50.1220">
    <property type="entry name" value="TPP-binding domain"/>
    <property type="match status" value="1"/>
</dbReference>
<gene>
    <name evidence="1" type="ORF">GCM10007933_16490</name>
</gene>
<dbReference type="SUPFAM" id="SSF52467">
    <property type="entry name" value="DHS-like NAD/FAD-binding domain"/>
    <property type="match status" value="1"/>
</dbReference>
<accession>A0ABQ6FA80</accession>
<evidence type="ECO:0000313" key="2">
    <source>
        <dbReference type="Proteomes" id="UP001157167"/>
    </source>
</evidence>
<comment type="caution">
    <text evidence="1">The sequence shown here is derived from an EMBL/GenBank/DDBJ whole genome shotgun (WGS) entry which is preliminary data.</text>
</comment>
<dbReference type="InterPro" id="IPR029035">
    <property type="entry name" value="DHS-like_NAD/FAD-binding_dom"/>
</dbReference>
<dbReference type="RefSeq" id="WP_205230711.1">
    <property type="nucleotide sequence ID" value="NZ_BSPX01000020.1"/>
</dbReference>
<dbReference type="Pfam" id="PF13289">
    <property type="entry name" value="SIR2_2"/>
    <property type="match status" value="1"/>
</dbReference>
<reference evidence="2" key="1">
    <citation type="journal article" date="2019" name="Int. J. Syst. Evol. Microbiol.">
        <title>The Global Catalogue of Microorganisms (GCM) 10K type strain sequencing project: providing services to taxonomists for standard genome sequencing and annotation.</title>
        <authorList>
            <consortium name="The Broad Institute Genomics Platform"/>
            <consortium name="The Broad Institute Genome Sequencing Center for Infectious Disease"/>
            <person name="Wu L."/>
            <person name="Ma J."/>
        </authorList>
    </citation>
    <scope>NUCLEOTIDE SEQUENCE [LARGE SCALE GENOMIC DNA]</scope>
    <source>
        <strain evidence="2">NBRC 102407</strain>
    </source>
</reference>
<proteinExistence type="predicted"/>
<dbReference type="Proteomes" id="UP001157167">
    <property type="component" value="Unassembled WGS sequence"/>
</dbReference>
<evidence type="ECO:0000313" key="1">
    <source>
        <dbReference type="EMBL" id="GLT22191.1"/>
    </source>
</evidence>
<evidence type="ECO:0008006" key="3">
    <source>
        <dbReference type="Google" id="ProtNLM"/>
    </source>
</evidence>
<dbReference type="EMBL" id="BSPX01000020">
    <property type="protein sequence ID" value="GLT22191.1"/>
    <property type="molecule type" value="Genomic_DNA"/>
</dbReference>